<dbReference type="SUPFAM" id="SSF46934">
    <property type="entry name" value="UBA-like"/>
    <property type="match status" value="1"/>
</dbReference>
<name>A0A7N0SX96_KALFE</name>
<dbReference type="PANTHER" id="PTHR35294">
    <property type="entry name" value="UBIQUITIN-ASSOCIATED/TRANSLATION ELONGATION FACTOR EF1B PROTEIN"/>
    <property type="match status" value="1"/>
</dbReference>
<dbReference type="Proteomes" id="UP000594263">
    <property type="component" value="Unplaced"/>
</dbReference>
<evidence type="ECO:0000313" key="3">
    <source>
        <dbReference type="EnsemblPlants" id="Kaladp0011s0828.1.v1.1.CDS.1"/>
    </source>
</evidence>
<feature type="region of interest" description="Disordered" evidence="1">
    <location>
        <begin position="260"/>
        <end position="355"/>
    </location>
</feature>
<dbReference type="AlphaFoldDB" id="A0A7N0SX96"/>
<sequence length="686" mass="73553">MSPASKSKSKDKRSGKEPTKTPGKVTGSANGSGIPSSAYNPFLGSFHALELESSSSASVIQSNGRFRSIDENGELNGHSVGTGGEFDVISNNGSWSGESEEHKEKSASQSTRQESIPGAENDKREKIRQKNERKHQRQKERRAQELHEKCGGYLMSRKLEHLSQQLVAMGFSAERATMALILNEGKMDQSVAWLIDEGAEEAEKDKQRDQTIGTNGNLKIDISEELARMADLEIRYKCSKQEVERAVVACEGDIDKAAETLKTQKQEPPACPLKPEENGDPPTPATYGVKHSSTTTQYIGKAPPRPSSSTSTASYPRDEKDFNYTRTAVTAGVSPDNSKNTVQQPLKRAQQRADWAKPQQIVSHVAEKRWPVLGISSQVTSPIASPLQVPQLLKAEGRYAVTGGESRNAPQIGTLREPVTVMQPHSAKAVVGTSIATSTHTPVPSWHPSGVSDFASNGVVAQIPSSKGFSSNNVSPNHLYQQQQQLMYQQQQALAGNSSLDSIRHGKTNGALSKLATSSTLTPASSLGLFSGTITPNIPSGSSSPVDWSNGYDMRQIDYTNIDWSLDRSAALSSTSMQQGSLWSVGGIGLSSSPYTRNGSHVFESGNGMALPRPGPMPVSSSSNGSNGSGSGMTILTATPTGGGGETINLSGAVGEWSSPFEEKDMFSLPRQFVSSHSMYEDHRGV</sequence>
<dbReference type="PROSITE" id="PS50030">
    <property type="entry name" value="UBA"/>
    <property type="match status" value="1"/>
</dbReference>
<dbReference type="InterPro" id="IPR015940">
    <property type="entry name" value="UBA"/>
</dbReference>
<feature type="compositionally biased region" description="Polar residues" evidence="1">
    <location>
        <begin position="27"/>
        <end position="39"/>
    </location>
</feature>
<protein>
    <recommendedName>
        <fullName evidence="2">UBA domain-containing protein</fullName>
    </recommendedName>
</protein>
<proteinExistence type="predicted"/>
<dbReference type="EnsemblPlants" id="Kaladp0011s0828.1.v1.1">
    <property type="protein sequence ID" value="Kaladp0011s0828.1.v1.1.CDS.1"/>
    <property type="gene ID" value="Kaladp0011s0828.v1.1"/>
</dbReference>
<accession>A0A7N0SX96</accession>
<dbReference type="Gramene" id="Kaladp0011s0828.1.v1.1">
    <property type="protein sequence ID" value="Kaladp0011s0828.1.v1.1.CDS.1"/>
    <property type="gene ID" value="Kaladp0011s0828.v1.1"/>
</dbReference>
<feature type="domain" description="UBA" evidence="2">
    <location>
        <begin position="145"/>
        <end position="197"/>
    </location>
</feature>
<feature type="region of interest" description="Disordered" evidence="1">
    <location>
        <begin position="1"/>
        <end position="41"/>
    </location>
</feature>
<keyword evidence="4" id="KW-1185">Reference proteome</keyword>
<evidence type="ECO:0000313" key="4">
    <source>
        <dbReference type="Proteomes" id="UP000594263"/>
    </source>
</evidence>
<feature type="compositionally biased region" description="Basic and acidic residues" evidence="1">
    <location>
        <begin position="120"/>
        <end position="130"/>
    </location>
</feature>
<dbReference type="Gene3D" id="1.10.8.10">
    <property type="entry name" value="DNA helicase RuvA subunit, C-terminal domain"/>
    <property type="match status" value="1"/>
</dbReference>
<dbReference type="InterPro" id="IPR009060">
    <property type="entry name" value="UBA-like_sf"/>
</dbReference>
<feature type="region of interest" description="Disordered" evidence="1">
    <location>
        <begin position="613"/>
        <end position="647"/>
    </location>
</feature>
<feature type="compositionally biased region" description="Polar residues" evidence="1">
    <location>
        <begin position="335"/>
        <end position="344"/>
    </location>
</feature>
<feature type="region of interest" description="Disordered" evidence="1">
    <location>
        <begin position="69"/>
        <end position="147"/>
    </location>
</feature>
<evidence type="ECO:0000259" key="2">
    <source>
        <dbReference type="PROSITE" id="PS50030"/>
    </source>
</evidence>
<feature type="compositionally biased region" description="Basic residues" evidence="1">
    <location>
        <begin position="131"/>
        <end position="140"/>
    </location>
</feature>
<evidence type="ECO:0000256" key="1">
    <source>
        <dbReference type="SAM" id="MobiDB-lite"/>
    </source>
</evidence>
<organism evidence="3 4">
    <name type="scientific">Kalanchoe fedtschenkoi</name>
    <name type="common">Lavender scallops</name>
    <name type="synonym">South American air plant</name>
    <dbReference type="NCBI Taxonomy" id="63787"/>
    <lineage>
        <taxon>Eukaryota</taxon>
        <taxon>Viridiplantae</taxon>
        <taxon>Streptophyta</taxon>
        <taxon>Embryophyta</taxon>
        <taxon>Tracheophyta</taxon>
        <taxon>Spermatophyta</taxon>
        <taxon>Magnoliopsida</taxon>
        <taxon>eudicotyledons</taxon>
        <taxon>Gunneridae</taxon>
        <taxon>Pentapetalae</taxon>
        <taxon>Saxifragales</taxon>
        <taxon>Crassulaceae</taxon>
        <taxon>Kalanchoe</taxon>
    </lineage>
</organism>
<reference evidence="3" key="1">
    <citation type="submission" date="2021-01" db="UniProtKB">
        <authorList>
            <consortium name="EnsemblPlants"/>
        </authorList>
    </citation>
    <scope>IDENTIFICATION</scope>
</reference>
<dbReference type="PANTHER" id="PTHR35294:SF1">
    <property type="entry name" value="OS05G0409000 PROTEIN"/>
    <property type="match status" value="1"/>
</dbReference>